<dbReference type="EMBL" id="JAPEUY010000002">
    <property type="protein sequence ID" value="KAJ4376356.1"/>
    <property type="molecule type" value="Genomic_DNA"/>
</dbReference>
<reference evidence="2" key="1">
    <citation type="submission" date="2022-10" db="EMBL/GenBank/DDBJ databases">
        <title>Tapping the CABI collections for fungal endophytes: first genome assemblies for Collariella, Neodidymelliopsis, Ascochyta clinopodiicola, Didymella pomorum, Didymosphaeria variabile, Neocosmospora piperis and Neocucurbitaria cava.</title>
        <authorList>
            <person name="Hill R."/>
        </authorList>
    </citation>
    <scope>NUCLEOTIDE SEQUENCE</scope>
    <source>
        <strain evidence="2">IMI 356814</strain>
    </source>
</reference>
<evidence type="ECO:0000256" key="1">
    <source>
        <dbReference type="SAM" id="MobiDB-lite"/>
    </source>
</evidence>
<feature type="region of interest" description="Disordered" evidence="1">
    <location>
        <begin position="148"/>
        <end position="170"/>
    </location>
</feature>
<evidence type="ECO:0000313" key="2">
    <source>
        <dbReference type="EMBL" id="KAJ4376356.1"/>
    </source>
</evidence>
<keyword evidence="3" id="KW-1185">Reference proteome</keyword>
<dbReference type="Proteomes" id="UP001140560">
    <property type="component" value="Unassembled WGS sequence"/>
</dbReference>
<feature type="compositionally biased region" description="Polar residues" evidence="1">
    <location>
        <begin position="1"/>
        <end position="14"/>
    </location>
</feature>
<feature type="region of interest" description="Disordered" evidence="1">
    <location>
        <begin position="1"/>
        <end position="101"/>
    </location>
</feature>
<proteinExistence type="predicted"/>
<dbReference type="AlphaFoldDB" id="A0A9W9CQL0"/>
<accession>A0A9W9CQL0</accession>
<feature type="region of interest" description="Disordered" evidence="1">
    <location>
        <begin position="228"/>
        <end position="256"/>
    </location>
</feature>
<feature type="compositionally biased region" description="Basic and acidic residues" evidence="1">
    <location>
        <begin position="40"/>
        <end position="51"/>
    </location>
</feature>
<feature type="compositionally biased region" description="Low complexity" evidence="1">
    <location>
        <begin position="230"/>
        <end position="256"/>
    </location>
</feature>
<protein>
    <submittedName>
        <fullName evidence="2">Uncharacterized protein</fullName>
    </submittedName>
</protein>
<dbReference type="OrthoDB" id="3935253at2759"/>
<feature type="compositionally biased region" description="Polar residues" evidence="1">
    <location>
        <begin position="57"/>
        <end position="66"/>
    </location>
</feature>
<feature type="compositionally biased region" description="Basic residues" evidence="1">
    <location>
        <begin position="23"/>
        <end position="32"/>
    </location>
</feature>
<gene>
    <name evidence="2" type="ORF">N0V83_001639</name>
</gene>
<name>A0A9W9CQL0_9PLEO</name>
<comment type="caution">
    <text evidence="2">The sequence shown here is derived from an EMBL/GenBank/DDBJ whole genome shotgun (WGS) entry which is preliminary data.</text>
</comment>
<organism evidence="2 3">
    <name type="scientific">Neocucurbitaria cava</name>
    <dbReference type="NCBI Taxonomy" id="798079"/>
    <lineage>
        <taxon>Eukaryota</taxon>
        <taxon>Fungi</taxon>
        <taxon>Dikarya</taxon>
        <taxon>Ascomycota</taxon>
        <taxon>Pezizomycotina</taxon>
        <taxon>Dothideomycetes</taxon>
        <taxon>Pleosporomycetidae</taxon>
        <taxon>Pleosporales</taxon>
        <taxon>Pleosporineae</taxon>
        <taxon>Cucurbitariaceae</taxon>
        <taxon>Neocucurbitaria</taxon>
    </lineage>
</organism>
<evidence type="ECO:0000313" key="3">
    <source>
        <dbReference type="Proteomes" id="UP001140560"/>
    </source>
</evidence>
<sequence length="379" mass="41740">MTTMNTNYTLFASNSKHDTAKGWLKRQLRKASSRQTLKGSDGDRGIHEQVPFKRPQTAPSTESAPQPDTVPTLLPIPNNLERAPTQPSIRPPPRPQRPESGVMRDVSAWLDASMSSPSPPIMAGLSYWRTATVAGVKDSAEIQHAIPIVQEPEADRPSTSHSQQSKLFRRRAKKIQVQMPSLLRTKPQRPAARKQINRRSASMPLLAVLFEEAHIAAPPKLLVRSRSFLRPSNRSSTPNTTTTPLLTQTSTGQQSLERLPYGRRTPASARLDDAETHMEGRINAIFRPTTQGADGTRPSTAAAGLMREDSMGDLSDAPTYFTGPPPPSYRSRTGSILTMSSFGCIDGMTPAQRQLSQQRAAQQRGMKGKMKKFARGFKL</sequence>